<accession>A0A3N4RE76</accession>
<dbReference type="GO" id="GO:0016747">
    <property type="term" value="F:acyltransferase activity, transferring groups other than amino-acyl groups"/>
    <property type="evidence" value="ECO:0007669"/>
    <property type="project" value="InterPro"/>
</dbReference>
<evidence type="ECO:0000256" key="2">
    <source>
        <dbReference type="ARBA" id="ARBA00023315"/>
    </source>
</evidence>
<evidence type="ECO:0000256" key="1">
    <source>
        <dbReference type="ARBA" id="ARBA00022679"/>
    </source>
</evidence>
<name>A0A3N4RE76_9ACTN</name>
<dbReference type="PROSITE" id="PS51186">
    <property type="entry name" value="GNAT"/>
    <property type="match status" value="1"/>
</dbReference>
<dbReference type="Pfam" id="PF00583">
    <property type="entry name" value="Acetyltransf_1"/>
    <property type="match status" value="1"/>
</dbReference>
<dbReference type="InterPro" id="IPR016181">
    <property type="entry name" value="Acyl_CoA_acyltransferase"/>
</dbReference>
<dbReference type="Gene3D" id="3.40.630.30">
    <property type="match status" value="1"/>
</dbReference>
<dbReference type="InterPro" id="IPR050832">
    <property type="entry name" value="Bact_Acetyltransf"/>
</dbReference>
<keyword evidence="5" id="KW-1185">Reference proteome</keyword>
<dbReference type="PANTHER" id="PTHR43877:SF1">
    <property type="entry name" value="ACETYLTRANSFERASE"/>
    <property type="match status" value="1"/>
</dbReference>
<comment type="caution">
    <text evidence="4">The sequence shown here is derived from an EMBL/GenBank/DDBJ whole genome shotgun (WGS) entry which is preliminary data.</text>
</comment>
<dbReference type="RefSeq" id="WP_123821037.1">
    <property type="nucleotide sequence ID" value="NZ_RKQG01000002.1"/>
</dbReference>
<dbReference type="GO" id="GO:0005840">
    <property type="term" value="C:ribosome"/>
    <property type="evidence" value="ECO:0007669"/>
    <property type="project" value="UniProtKB-KW"/>
</dbReference>
<evidence type="ECO:0000313" key="5">
    <source>
        <dbReference type="Proteomes" id="UP000266906"/>
    </source>
</evidence>
<dbReference type="PANTHER" id="PTHR43877">
    <property type="entry name" value="AMINOALKYLPHOSPHONATE N-ACETYLTRANSFERASE-RELATED-RELATED"/>
    <property type="match status" value="1"/>
</dbReference>
<dbReference type="Proteomes" id="UP000266906">
    <property type="component" value="Unassembled WGS sequence"/>
</dbReference>
<proteinExistence type="predicted"/>
<keyword evidence="4" id="KW-0689">Ribosomal protein</keyword>
<dbReference type="AlphaFoldDB" id="A0A3N4RE76"/>
<evidence type="ECO:0000259" key="3">
    <source>
        <dbReference type="PROSITE" id="PS51186"/>
    </source>
</evidence>
<evidence type="ECO:0000313" key="4">
    <source>
        <dbReference type="EMBL" id="RPE29669.1"/>
    </source>
</evidence>
<dbReference type="CDD" id="cd04301">
    <property type="entry name" value="NAT_SF"/>
    <property type="match status" value="1"/>
</dbReference>
<keyword evidence="2" id="KW-0012">Acyltransferase</keyword>
<organism evidence="4 5">
    <name type="scientific">Kitasatospora cineracea</name>
    <dbReference type="NCBI Taxonomy" id="88074"/>
    <lineage>
        <taxon>Bacteria</taxon>
        <taxon>Bacillati</taxon>
        <taxon>Actinomycetota</taxon>
        <taxon>Actinomycetes</taxon>
        <taxon>Kitasatosporales</taxon>
        <taxon>Streptomycetaceae</taxon>
        <taxon>Kitasatospora</taxon>
    </lineage>
</organism>
<feature type="domain" description="N-acetyltransferase" evidence="3">
    <location>
        <begin position="116"/>
        <end position="258"/>
    </location>
</feature>
<reference evidence="4 5" key="1">
    <citation type="submission" date="2018-11" db="EMBL/GenBank/DDBJ databases">
        <title>Sequencing the genomes of 1000 actinobacteria strains.</title>
        <authorList>
            <person name="Klenk H.-P."/>
        </authorList>
    </citation>
    <scope>NUCLEOTIDE SEQUENCE [LARGE SCALE GENOMIC DNA]</scope>
    <source>
        <strain evidence="4 5">DSM 44781</strain>
    </source>
</reference>
<keyword evidence="1" id="KW-0808">Transferase</keyword>
<dbReference type="InterPro" id="IPR000182">
    <property type="entry name" value="GNAT_dom"/>
</dbReference>
<keyword evidence="4" id="KW-0687">Ribonucleoprotein</keyword>
<protein>
    <submittedName>
        <fullName evidence="4">Ribosomal protein S18 acetylase RimI-like enzyme</fullName>
    </submittedName>
</protein>
<dbReference type="EMBL" id="RKQG01000002">
    <property type="protein sequence ID" value="RPE29669.1"/>
    <property type="molecule type" value="Genomic_DNA"/>
</dbReference>
<gene>
    <name evidence="4" type="ORF">EDD38_6828</name>
</gene>
<dbReference type="SUPFAM" id="SSF55729">
    <property type="entry name" value="Acyl-CoA N-acyltransferases (Nat)"/>
    <property type="match status" value="1"/>
</dbReference>
<sequence>MNTVNSTNTVHPVQITRVDETQWQALSGDVVVGHADVSTRRHDLRYVSIDVWDDAAFAPLADAVRAALPAPLRTLLAADDPAPAARWERAGFVPERREWEYVLSTAAAVPSLAPGVTILPAGTADEARLRELDREIRAEVEAGPGWHTMPAEVRPCPPGDTLIDPSLYAVAVHRGRYAGLVRVVRGRGPARIGLLAVRAAHQRHGLGRSLLAHALHTLHEAGTTTAWAEVDQSRTAATTLFESFGAERTGQLLHLIHH</sequence>